<dbReference type="EMBL" id="JBHMAX010000010">
    <property type="protein sequence ID" value="MFB9731293.1"/>
    <property type="molecule type" value="Genomic_DNA"/>
</dbReference>
<dbReference type="InterPro" id="IPR017871">
    <property type="entry name" value="ABC_transporter-like_CS"/>
</dbReference>
<keyword evidence="6" id="KW-1185">Reference proteome</keyword>
<dbReference type="InterPro" id="IPR013611">
    <property type="entry name" value="Transp-assoc_OB_typ2"/>
</dbReference>
<sequence>MNLTMTTSTTRKPTQARAAAHAVEIVGVSKRFGDVTALDEVSLQLDSGEFLAVLGPSGCGKTTLLRCMAGFERIDSGRIALDGRAVALPGIHLPPHRRQVAVVPQEGALFPHLSVAENVGFGLSRRDRHRSARIAECLELVGLGGLGARMPHELSGGQQQRVALARALAPRPPLVLLDEPFSALDASLRVDLRRDVRRALHEDGATAILVTHDQAEALSMADRVAVMRDGRVRQVGTPEEVYGTPVDAWVASFVGEADLVDLVDETATEVRTPLGRVEVLPGVPGATRVVVRPEQVQLAPADDPARPAPEGSVRARVTTVDFHGHDALVTLELAGGLTAQARTGAFPPAVGDTVDAWVEGPCRAVPGAET</sequence>
<organism evidence="5 6">
    <name type="scientific">Ornithinimicrobium kibberense</name>
    <dbReference type="NCBI Taxonomy" id="282060"/>
    <lineage>
        <taxon>Bacteria</taxon>
        <taxon>Bacillati</taxon>
        <taxon>Actinomycetota</taxon>
        <taxon>Actinomycetes</taxon>
        <taxon>Micrococcales</taxon>
        <taxon>Ornithinimicrobiaceae</taxon>
        <taxon>Ornithinimicrobium</taxon>
    </lineage>
</organism>
<dbReference type="RefSeq" id="WP_202876573.1">
    <property type="nucleotide sequence ID" value="NZ_JBHMAX010000010.1"/>
</dbReference>
<dbReference type="Pfam" id="PF00005">
    <property type="entry name" value="ABC_tran"/>
    <property type="match status" value="1"/>
</dbReference>
<dbReference type="InterPro" id="IPR003593">
    <property type="entry name" value="AAA+_ATPase"/>
</dbReference>
<keyword evidence="3 5" id="KW-0067">ATP-binding</keyword>
<accession>A0ABV5V0L4</accession>
<dbReference type="PROSITE" id="PS00211">
    <property type="entry name" value="ABC_TRANSPORTER_1"/>
    <property type="match status" value="1"/>
</dbReference>
<reference evidence="5 6" key="1">
    <citation type="submission" date="2024-09" db="EMBL/GenBank/DDBJ databases">
        <authorList>
            <person name="Sun Q."/>
            <person name="Mori K."/>
        </authorList>
    </citation>
    <scope>NUCLEOTIDE SEQUENCE [LARGE SCALE GENOMIC DNA]</scope>
    <source>
        <strain evidence="5 6">JCM 12763</strain>
    </source>
</reference>
<evidence type="ECO:0000256" key="2">
    <source>
        <dbReference type="ARBA" id="ARBA00022741"/>
    </source>
</evidence>
<dbReference type="PANTHER" id="PTHR42781:SF4">
    <property type="entry name" value="SPERMIDINE_PUTRESCINE IMPORT ATP-BINDING PROTEIN POTA"/>
    <property type="match status" value="1"/>
</dbReference>
<feature type="domain" description="ABC transporter" evidence="4">
    <location>
        <begin position="23"/>
        <end position="254"/>
    </location>
</feature>
<dbReference type="GO" id="GO:0005524">
    <property type="term" value="F:ATP binding"/>
    <property type="evidence" value="ECO:0007669"/>
    <property type="project" value="UniProtKB-KW"/>
</dbReference>
<gene>
    <name evidence="5" type="ORF">ACFFN0_04460</name>
</gene>
<evidence type="ECO:0000256" key="3">
    <source>
        <dbReference type="ARBA" id="ARBA00022840"/>
    </source>
</evidence>
<dbReference type="SUPFAM" id="SSF52540">
    <property type="entry name" value="P-loop containing nucleoside triphosphate hydrolases"/>
    <property type="match status" value="1"/>
</dbReference>
<keyword evidence="1" id="KW-0813">Transport</keyword>
<dbReference type="Pfam" id="PF08402">
    <property type="entry name" value="TOBE_2"/>
    <property type="match status" value="1"/>
</dbReference>
<evidence type="ECO:0000259" key="4">
    <source>
        <dbReference type="PROSITE" id="PS50893"/>
    </source>
</evidence>
<dbReference type="InterPro" id="IPR003439">
    <property type="entry name" value="ABC_transporter-like_ATP-bd"/>
</dbReference>
<protein>
    <submittedName>
        <fullName evidence="5">ABC transporter ATP-binding protein</fullName>
    </submittedName>
</protein>
<evidence type="ECO:0000256" key="1">
    <source>
        <dbReference type="ARBA" id="ARBA00022448"/>
    </source>
</evidence>
<proteinExistence type="predicted"/>
<dbReference type="Gene3D" id="3.40.50.300">
    <property type="entry name" value="P-loop containing nucleotide triphosphate hydrolases"/>
    <property type="match status" value="1"/>
</dbReference>
<dbReference type="InterPro" id="IPR050093">
    <property type="entry name" value="ABC_SmlMolc_Importer"/>
</dbReference>
<dbReference type="InterPro" id="IPR027417">
    <property type="entry name" value="P-loop_NTPase"/>
</dbReference>
<evidence type="ECO:0000313" key="5">
    <source>
        <dbReference type="EMBL" id="MFB9731293.1"/>
    </source>
</evidence>
<dbReference type="Proteomes" id="UP001589613">
    <property type="component" value="Unassembled WGS sequence"/>
</dbReference>
<dbReference type="SMART" id="SM00382">
    <property type="entry name" value="AAA"/>
    <property type="match status" value="1"/>
</dbReference>
<evidence type="ECO:0000313" key="6">
    <source>
        <dbReference type="Proteomes" id="UP001589613"/>
    </source>
</evidence>
<name>A0ABV5V0L4_9MICO</name>
<keyword evidence="2" id="KW-0547">Nucleotide-binding</keyword>
<dbReference type="SUPFAM" id="SSF50331">
    <property type="entry name" value="MOP-like"/>
    <property type="match status" value="1"/>
</dbReference>
<dbReference type="PANTHER" id="PTHR42781">
    <property type="entry name" value="SPERMIDINE/PUTRESCINE IMPORT ATP-BINDING PROTEIN POTA"/>
    <property type="match status" value="1"/>
</dbReference>
<dbReference type="InterPro" id="IPR008995">
    <property type="entry name" value="Mo/tungstate-bd_C_term_dom"/>
</dbReference>
<dbReference type="PROSITE" id="PS50893">
    <property type="entry name" value="ABC_TRANSPORTER_2"/>
    <property type="match status" value="1"/>
</dbReference>
<comment type="caution">
    <text evidence="5">The sequence shown here is derived from an EMBL/GenBank/DDBJ whole genome shotgun (WGS) entry which is preliminary data.</text>
</comment>